<feature type="region of interest" description="Disordered" evidence="1">
    <location>
        <begin position="34"/>
        <end position="127"/>
    </location>
</feature>
<feature type="region of interest" description="Disordered" evidence="1">
    <location>
        <begin position="1"/>
        <end position="22"/>
    </location>
</feature>
<proteinExistence type="predicted"/>
<feature type="compositionally biased region" description="Polar residues" evidence="1">
    <location>
        <begin position="85"/>
        <end position="103"/>
    </location>
</feature>
<evidence type="ECO:0000313" key="3">
    <source>
        <dbReference type="Proteomes" id="UP001151760"/>
    </source>
</evidence>
<evidence type="ECO:0000256" key="1">
    <source>
        <dbReference type="SAM" id="MobiDB-lite"/>
    </source>
</evidence>
<name>A0ABQ5CX56_9ASTR</name>
<dbReference type="EMBL" id="BQNB010014692">
    <property type="protein sequence ID" value="GJT31283.1"/>
    <property type="molecule type" value="Genomic_DNA"/>
</dbReference>
<reference evidence="2" key="1">
    <citation type="journal article" date="2022" name="Int. J. Mol. Sci.">
        <title>Draft Genome of Tanacetum Coccineum: Genomic Comparison of Closely Related Tanacetum-Family Plants.</title>
        <authorList>
            <person name="Yamashiro T."/>
            <person name="Shiraishi A."/>
            <person name="Nakayama K."/>
            <person name="Satake H."/>
        </authorList>
    </citation>
    <scope>NUCLEOTIDE SEQUENCE</scope>
</reference>
<feature type="compositionally biased region" description="Basic and acidic residues" evidence="1">
    <location>
        <begin position="39"/>
        <end position="51"/>
    </location>
</feature>
<comment type="caution">
    <text evidence="2">The sequence shown here is derived from an EMBL/GenBank/DDBJ whole genome shotgun (WGS) entry which is preliminary data.</text>
</comment>
<evidence type="ECO:0000313" key="2">
    <source>
        <dbReference type="EMBL" id="GJT31283.1"/>
    </source>
</evidence>
<dbReference type="Proteomes" id="UP001151760">
    <property type="component" value="Unassembled WGS sequence"/>
</dbReference>
<feature type="compositionally biased region" description="Low complexity" evidence="1">
    <location>
        <begin position="52"/>
        <end position="61"/>
    </location>
</feature>
<protein>
    <submittedName>
        <fullName evidence="2">Uncharacterized protein</fullName>
    </submittedName>
</protein>
<accession>A0ABQ5CX56</accession>
<gene>
    <name evidence="2" type="ORF">Tco_0911558</name>
</gene>
<sequence>MGFFKSATQTLSPKSLMPSLYDPDTVTRIFDAVSTNLNKSKEPYDDKRDNSNGDSDSISKSSDCDDVSTDTSPTTTSHLKDVVTESLSRYSNINPDSLGNSGVSPKDDDATLYDDEYNYEGKDCVQG</sequence>
<organism evidence="2 3">
    <name type="scientific">Tanacetum coccineum</name>
    <dbReference type="NCBI Taxonomy" id="301880"/>
    <lineage>
        <taxon>Eukaryota</taxon>
        <taxon>Viridiplantae</taxon>
        <taxon>Streptophyta</taxon>
        <taxon>Embryophyta</taxon>
        <taxon>Tracheophyta</taxon>
        <taxon>Spermatophyta</taxon>
        <taxon>Magnoliopsida</taxon>
        <taxon>eudicotyledons</taxon>
        <taxon>Gunneridae</taxon>
        <taxon>Pentapetalae</taxon>
        <taxon>asterids</taxon>
        <taxon>campanulids</taxon>
        <taxon>Asterales</taxon>
        <taxon>Asteraceae</taxon>
        <taxon>Asteroideae</taxon>
        <taxon>Anthemideae</taxon>
        <taxon>Anthemidinae</taxon>
        <taxon>Tanacetum</taxon>
    </lineage>
</organism>
<feature type="compositionally biased region" description="Polar residues" evidence="1">
    <location>
        <begin position="1"/>
        <end position="13"/>
    </location>
</feature>
<reference evidence="2" key="2">
    <citation type="submission" date="2022-01" db="EMBL/GenBank/DDBJ databases">
        <authorList>
            <person name="Yamashiro T."/>
            <person name="Shiraishi A."/>
            <person name="Satake H."/>
            <person name="Nakayama K."/>
        </authorList>
    </citation>
    <scope>NUCLEOTIDE SEQUENCE</scope>
</reference>
<keyword evidence="3" id="KW-1185">Reference proteome</keyword>